<dbReference type="KEGG" id="paqt:E8L99_12795"/>
<dbReference type="RefSeq" id="WP_137099903.1">
    <property type="nucleotide sequence ID" value="NZ_CP039865.1"/>
</dbReference>
<dbReference type="EMBL" id="CP039865">
    <property type="protein sequence ID" value="QCK86572.1"/>
    <property type="molecule type" value="Genomic_DNA"/>
</dbReference>
<dbReference type="AlphaFoldDB" id="A0A4D7QR55"/>
<accession>A0A4D7QR55</accession>
<name>A0A4D7QR55_9HYPH</name>
<keyword evidence="2" id="KW-1185">Reference proteome</keyword>
<gene>
    <name evidence="1" type="ORF">E8L99_12795</name>
</gene>
<evidence type="ECO:0000313" key="1">
    <source>
        <dbReference type="EMBL" id="QCK86572.1"/>
    </source>
</evidence>
<organism evidence="1 2">
    <name type="scientific">Phreatobacter aquaticus</name>
    <dbReference type="NCBI Taxonomy" id="2570229"/>
    <lineage>
        <taxon>Bacteria</taxon>
        <taxon>Pseudomonadati</taxon>
        <taxon>Pseudomonadota</taxon>
        <taxon>Alphaproteobacteria</taxon>
        <taxon>Hyphomicrobiales</taxon>
        <taxon>Phreatobacteraceae</taxon>
        <taxon>Phreatobacter</taxon>
    </lineage>
</organism>
<dbReference type="Proteomes" id="UP000298588">
    <property type="component" value="Chromosome"/>
</dbReference>
<reference evidence="1 2" key="1">
    <citation type="submission" date="2019-04" db="EMBL/GenBank/DDBJ databases">
        <title>Phreatobacter aquaticus sp. nov.</title>
        <authorList>
            <person name="Choi A."/>
            <person name="Baek K."/>
        </authorList>
    </citation>
    <scope>NUCLEOTIDE SEQUENCE [LARGE SCALE GENOMIC DNA]</scope>
    <source>
        <strain evidence="1 2">NMCR1094</strain>
    </source>
</reference>
<protein>
    <submittedName>
        <fullName evidence="1">Uncharacterized protein</fullName>
    </submittedName>
</protein>
<evidence type="ECO:0000313" key="2">
    <source>
        <dbReference type="Proteomes" id="UP000298588"/>
    </source>
</evidence>
<proteinExistence type="predicted"/>
<sequence length="95" mass="10588">MANADPNRPRSGLSAIRVWRAADLEDRSRLEESARLAQRAFTERDGGAPRAALTRAIRSERINAATRRGTYDVARHIALVRALRGLAKREGAPRR</sequence>